<organism evidence="1 2">
    <name type="scientific">Catharanthus roseus</name>
    <name type="common">Madagascar periwinkle</name>
    <name type="synonym">Vinca rosea</name>
    <dbReference type="NCBI Taxonomy" id="4058"/>
    <lineage>
        <taxon>Eukaryota</taxon>
        <taxon>Viridiplantae</taxon>
        <taxon>Streptophyta</taxon>
        <taxon>Embryophyta</taxon>
        <taxon>Tracheophyta</taxon>
        <taxon>Spermatophyta</taxon>
        <taxon>Magnoliopsida</taxon>
        <taxon>eudicotyledons</taxon>
        <taxon>Gunneridae</taxon>
        <taxon>Pentapetalae</taxon>
        <taxon>asterids</taxon>
        <taxon>lamiids</taxon>
        <taxon>Gentianales</taxon>
        <taxon>Apocynaceae</taxon>
        <taxon>Rauvolfioideae</taxon>
        <taxon>Vinceae</taxon>
        <taxon>Catharanthinae</taxon>
        <taxon>Catharanthus</taxon>
    </lineage>
</organism>
<proteinExistence type="predicted"/>
<name>A0ACC0C5W0_CATRO</name>
<keyword evidence="2" id="KW-1185">Reference proteome</keyword>
<evidence type="ECO:0000313" key="1">
    <source>
        <dbReference type="EMBL" id="KAI5680347.1"/>
    </source>
</evidence>
<gene>
    <name evidence="1" type="ORF">M9H77_01574</name>
</gene>
<reference evidence="2" key="1">
    <citation type="journal article" date="2023" name="Nat. Plants">
        <title>Single-cell RNA sequencing provides a high-resolution roadmap for understanding the multicellular compartmentation of specialized metabolism.</title>
        <authorList>
            <person name="Sun S."/>
            <person name="Shen X."/>
            <person name="Li Y."/>
            <person name="Li Y."/>
            <person name="Wang S."/>
            <person name="Li R."/>
            <person name="Zhang H."/>
            <person name="Shen G."/>
            <person name="Guo B."/>
            <person name="Wei J."/>
            <person name="Xu J."/>
            <person name="St-Pierre B."/>
            <person name="Chen S."/>
            <person name="Sun C."/>
        </authorList>
    </citation>
    <scope>NUCLEOTIDE SEQUENCE [LARGE SCALE GENOMIC DNA]</scope>
</reference>
<protein>
    <submittedName>
        <fullName evidence="1">Uncharacterized protein</fullName>
    </submittedName>
</protein>
<evidence type="ECO:0000313" key="2">
    <source>
        <dbReference type="Proteomes" id="UP001060085"/>
    </source>
</evidence>
<sequence>MSEVTGIGEAGGEIFDRDDGEEGEPRPVDIGGTQIIDAEKSLGFDQSINEKVDGGDLAAEESETADNNVGASEVESELRSRSSSSSSRLVDRLSSSLERNNFPPILSSLNRNGRPRYDFIKMRENGRLQIHMVPNERPQLVSAIEPNVRLTLSFANGGANNQDDDQDNQGRDDEEEKNVNGGDDDKEEEFHGGNDVRLSC</sequence>
<dbReference type="EMBL" id="CM044701">
    <property type="protein sequence ID" value="KAI5680347.1"/>
    <property type="molecule type" value="Genomic_DNA"/>
</dbReference>
<comment type="caution">
    <text evidence="1">The sequence shown here is derived from an EMBL/GenBank/DDBJ whole genome shotgun (WGS) entry which is preliminary data.</text>
</comment>
<dbReference type="Proteomes" id="UP001060085">
    <property type="component" value="Linkage Group LG01"/>
</dbReference>
<accession>A0ACC0C5W0</accession>